<gene>
    <name evidence="2" type="ORF">RT717_26835</name>
</gene>
<feature type="domain" description="DUF5615" evidence="1">
    <location>
        <begin position="4"/>
        <end position="108"/>
    </location>
</feature>
<sequence>MHCFLVDTQLPPLLSELLNERGFDSKHTAADFPNGQFMNDRSILDIAIEENRIVITKDKDFKNNYLLQGAPPKVLFIQLGNSPNRELLSYFRKNLAHIKSLLDDGHYFITLGKDNIAAY</sequence>
<dbReference type="InterPro" id="IPR041049">
    <property type="entry name" value="DUF5615"/>
</dbReference>
<protein>
    <submittedName>
        <fullName evidence="2">DUF5615 family PIN-like protein</fullName>
    </submittedName>
</protein>
<dbReference type="Proteomes" id="UP001302349">
    <property type="component" value="Chromosome"/>
</dbReference>
<keyword evidence="3" id="KW-1185">Reference proteome</keyword>
<dbReference type="EMBL" id="CP136051">
    <property type="protein sequence ID" value="WOK06693.1"/>
    <property type="molecule type" value="Genomic_DNA"/>
</dbReference>
<organism evidence="2 3">
    <name type="scientific">Imperialibacter roseus</name>
    <dbReference type="NCBI Taxonomy" id="1324217"/>
    <lineage>
        <taxon>Bacteria</taxon>
        <taxon>Pseudomonadati</taxon>
        <taxon>Bacteroidota</taxon>
        <taxon>Cytophagia</taxon>
        <taxon>Cytophagales</taxon>
        <taxon>Flammeovirgaceae</taxon>
        <taxon>Imperialibacter</taxon>
    </lineage>
</organism>
<evidence type="ECO:0000313" key="2">
    <source>
        <dbReference type="EMBL" id="WOK06693.1"/>
    </source>
</evidence>
<proteinExistence type="predicted"/>
<dbReference type="RefSeq" id="WP_317489399.1">
    <property type="nucleotide sequence ID" value="NZ_CP136051.1"/>
</dbReference>
<accession>A0ABZ0INT0</accession>
<reference evidence="2 3" key="1">
    <citation type="journal article" date="2023" name="Microbiol. Resour. Announc.">
        <title>Complete Genome Sequence of Imperialibacter roseus strain P4T.</title>
        <authorList>
            <person name="Tizabi D.R."/>
            <person name="Bachvaroff T."/>
            <person name="Hill R.T."/>
        </authorList>
    </citation>
    <scope>NUCLEOTIDE SEQUENCE [LARGE SCALE GENOMIC DNA]</scope>
    <source>
        <strain evidence="2 3">P4T</strain>
    </source>
</reference>
<name>A0ABZ0INT0_9BACT</name>
<evidence type="ECO:0000313" key="3">
    <source>
        <dbReference type="Proteomes" id="UP001302349"/>
    </source>
</evidence>
<evidence type="ECO:0000259" key="1">
    <source>
        <dbReference type="Pfam" id="PF18480"/>
    </source>
</evidence>
<dbReference type="Pfam" id="PF18480">
    <property type="entry name" value="DUF5615"/>
    <property type="match status" value="1"/>
</dbReference>